<feature type="region of interest" description="Disordered" evidence="1">
    <location>
        <begin position="525"/>
        <end position="573"/>
    </location>
</feature>
<dbReference type="SUPFAM" id="SSF81324">
    <property type="entry name" value="Voltage-gated potassium channels"/>
    <property type="match status" value="1"/>
</dbReference>
<dbReference type="Gene3D" id="1.10.287.70">
    <property type="match status" value="1"/>
</dbReference>
<dbReference type="InterPro" id="IPR013099">
    <property type="entry name" value="K_chnl_dom"/>
</dbReference>
<dbReference type="GO" id="GO:0016286">
    <property type="term" value="F:small conductance calcium-activated potassium channel activity"/>
    <property type="evidence" value="ECO:0007669"/>
    <property type="project" value="InterPro"/>
</dbReference>
<dbReference type="GO" id="GO:0016020">
    <property type="term" value="C:membrane"/>
    <property type="evidence" value="ECO:0007669"/>
    <property type="project" value="InterPro"/>
</dbReference>
<feature type="transmembrane region" description="Helical" evidence="2">
    <location>
        <begin position="830"/>
        <end position="848"/>
    </location>
</feature>
<feature type="transmembrane region" description="Helical" evidence="2">
    <location>
        <begin position="772"/>
        <end position="791"/>
    </location>
</feature>
<feature type="transmembrane region" description="Helical" evidence="2">
    <location>
        <begin position="403"/>
        <end position="424"/>
    </location>
</feature>
<accession>A0A7S0EFG2</accession>
<keyword evidence="2" id="KW-1133">Transmembrane helix</keyword>
<organism evidence="4">
    <name type="scientific">Hanusia phi</name>
    <dbReference type="NCBI Taxonomy" id="3032"/>
    <lineage>
        <taxon>Eukaryota</taxon>
        <taxon>Cryptophyceae</taxon>
        <taxon>Pyrenomonadales</taxon>
        <taxon>Geminigeraceae</taxon>
        <taxon>Hanusia</taxon>
    </lineage>
</organism>
<sequence>MSADALIVGVADGRYRAEHVNVAQRYRSKSTYDADFLKNGVQQHRRSSGDARGIGLAANEIFHKIQSERMMRRNSSRVDLPEGLSQNGNGAAVLRDEALPSEASAKPVVNKVGDEEQSGGTRDWRKNRSAVEDRIVSLRRILTWISCCSVFFSCLQHEMILRDVNPRSLAVNTLKVLCLILAVISVAILYRIFFLKELFMRIQLHLRSLHHLDLHVAPLSILREPKFLVQGTIFLVHVPPFVTLAFPVQFGQNLILYQIESVGALWSTARVFLLWSCLRDFVLRSLPKRHTVSNFTEIDLGSAFAIKTIMHGYYAVFFIAVVWIISVLLAAYWFRAVELTACQFAFTTDPRCLQDNARIWWNEQGEYEKVNDLYMQNAMWAMFTTSTTVGYGDVLATTSLGRLVSIFMSIIGLAMVAMLTASLMQRLQFTNKEQTALLMFDKLNALHLLERHAAELVQVWYRIRRDRKMNTRKREGARRVHLQQIKDDFKKKKKVARQEMEDCFSDQAKIDQIHDRLKALCSSLEERMQKSSPHDTLKRQGSLNGSVVSSGSRMSGDPRPPPPPPPPAELSMLPSLAPRDWRRSPVKVDEQVTRSSRLALLFASLGTLFALLQNEMIFAEEDPHDNKINALKFANLCCSVLCVVCLHRIYSYEILLQRIIAHIQRGIDLHILIPVSSVFSIPKFWIESAVCLLHLPPFVTFEVASMMMGNIVAYRAETVLCSFNILRVYLAWRVFRQNHLTHLPNRHTIELFTRVKFNSVFVLKLMLNSWNAVFYLLLCGFLFVLLVGYLYRNAEISSCLLRTTTHPMCLLPEAKQWTIAGSEFDKTNDFFILNACWFIWTSVLPGAGGGSICSTHFSRFLAAMAALYGILTSSITAATLANLFNYSTEESTALGIISREKSRERVKAIAADILILWWKRSTGRQLTHRQKNLSTSSLRQALREEKMLVNVELEDVASSSSKVQQISKRLKFIEGFLERAGEDQEGGKENSSSS</sequence>
<feature type="domain" description="Potassium channel" evidence="3">
    <location>
        <begin position="377"/>
        <end position="428"/>
    </location>
</feature>
<keyword evidence="2" id="KW-0472">Membrane</keyword>
<keyword evidence="2" id="KW-0812">Transmembrane</keyword>
<dbReference type="Pfam" id="PF07885">
    <property type="entry name" value="Ion_trans_2"/>
    <property type="match status" value="1"/>
</dbReference>
<name>A0A7S0EFG2_9CRYP</name>
<feature type="compositionally biased region" description="Pro residues" evidence="1">
    <location>
        <begin position="558"/>
        <end position="568"/>
    </location>
</feature>
<evidence type="ECO:0000256" key="1">
    <source>
        <dbReference type="SAM" id="MobiDB-lite"/>
    </source>
</evidence>
<dbReference type="AlphaFoldDB" id="A0A7S0EFG2"/>
<evidence type="ECO:0000313" key="4">
    <source>
        <dbReference type="EMBL" id="CAD8483302.1"/>
    </source>
</evidence>
<feature type="transmembrane region" description="Helical" evidence="2">
    <location>
        <begin position="860"/>
        <end position="884"/>
    </location>
</feature>
<dbReference type="EMBL" id="HBEO01014728">
    <property type="protein sequence ID" value="CAD8483302.1"/>
    <property type="molecule type" value="Transcribed_RNA"/>
</dbReference>
<feature type="transmembrane region" description="Helical" evidence="2">
    <location>
        <begin position="313"/>
        <end position="334"/>
    </location>
</feature>
<feature type="compositionally biased region" description="Low complexity" evidence="1">
    <location>
        <begin position="545"/>
        <end position="557"/>
    </location>
</feature>
<protein>
    <recommendedName>
        <fullName evidence="3">Potassium channel domain-containing protein</fullName>
    </recommendedName>
</protein>
<evidence type="ECO:0000259" key="3">
    <source>
        <dbReference type="Pfam" id="PF07885"/>
    </source>
</evidence>
<dbReference type="InterPro" id="IPR015449">
    <property type="entry name" value="K_chnl_Ca-activ_SK"/>
</dbReference>
<proteinExistence type="predicted"/>
<reference evidence="4" key="1">
    <citation type="submission" date="2021-01" db="EMBL/GenBank/DDBJ databases">
        <authorList>
            <person name="Corre E."/>
            <person name="Pelletier E."/>
            <person name="Niang G."/>
            <person name="Scheremetjew M."/>
            <person name="Finn R."/>
            <person name="Kale V."/>
            <person name="Holt S."/>
            <person name="Cochrane G."/>
            <person name="Meng A."/>
            <person name="Brown T."/>
            <person name="Cohen L."/>
        </authorList>
    </citation>
    <scope>NUCLEOTIDE SEQUENCE</scope>
    <source>
        <strain evidence="4">CCMP325</strain>
    </source>
</reference>
<feature type="compositionally biased region" description="Basic and acidic residues" evidence="1">
    <location>
        <begin position="525"/>
        <end position="538"/>
    </location>
</feature>
<gene>
    <name evidence="4" type="ORF">HPHI1048_LOCUS10020</name>
</gene>
<dbReference type="PANTHER" id="PTHR10153">
    <property type="entry name" value="SMALL CONDUCTANCE CALCIUM-ACTIVATED POTASSIUM CHANNEL"/>
    <property type="match status" value="1"/>
</dbReference>
<feature type="transmembrane region" description="Helical" evidence="2">
    <location>
        <begin position="173"/>
        <end position="193"/>
    </location>
</feature>
<evidence type="ECO:0000256" key="2">
    <source>
        <dbReference type="SAM" id="Phobius"/>
    </source>
</evidence>